<evidence type="ECO:0000256" key="2">
    <source>
        <dbReference type="ARBA" id="ARBA00009809"/>
    </source>
</evidence>
<keyword evidence="7" id="KW-0326">Glycosidase</keyword>
<dbReference type="PRINTS" id="PR00742">
    <property type="entry name" value="GLHYDRLASE35"/>
</dbReference>
<sequence length="1177" mass="134845">MGSYPKLSRKDDSFSQLFCGKERISTNHEPSAFRKESYATHLSWTRRCLLIEGRPTPIVSAEFHYWRVPDKSRWKFILGLYRSLGFNCVRIYFHWGFHSPRQGVYEFQGNRDIEYLLQLCEELHLFVIAAPGPYICAETQCGGFPTWLVAKREIRIRHVAREFIKKWDEHFFEYCKEWYAQFLPILVSHERATNPRGCVIALQIENELIQWLAFFRIGLDRELRSLAEYARELGVYSPIIHNDAMPDGSWTRGKRNRSWWSLGLVASSRRSYRVDLYGMDLYVTWPPDNGDQREGSLFELDVKDILSILKISNGNGLNHPKTFIPFRSANWSKSRFARSFDKLEKVTNGFGGAASSGPIIVCEAQGGWYNQWGRMRTYDDMFTFFGEDHTSDVLVSLLAQGITMINIYMFYGGTNYGCLGDTEVYTSYDYAASIREYGYITNKARKVATINLFFRTFAYFGLVETERLSRSHDSSVQCSVSNIVICTRWTGKSLKCDDNQVCYPRIAFLRNFSSVSKFTLALEGVAVTCGLESRQVMLVPCDIPLSDKVVLHISGIQVVARMKHMGSELWVLSLKDPEVGRMAFRSQAALTMMWCSIDGNYSGTCDPNRENDESSDLTNIPAEEWSFGAFRNGLCANDDQSMTDRECANLVRRQETVGQVYHLSVWKPCFILLSSHHDGTTQDHIRLVCLNSTDASTVSCNWIEQEKELWFNEEDTSEVPESLAWGAYSLYFNREGRLQISSVFQNTNIYYIGLRECPYGFQPVSSTAQHIIPYCFVRPLPAKMSDLSTLSFIRWTSPWQSSQLDWDMIPWKAIEYATERNPLDHLFMHGHCIYKCQFQVGRRLWLHKELTLKVNCRHLAVVWCNGKCVGSHLTYSHHIVGPGAVNFWDVSYSGEVNYDLTPYLMKNDRGTLEHVQQQVIILIHNFGQGRQPFVVNDVRNPRGLLSASFHGIPVEQVLWFISGKNVSELEDPFNTVGIPLEEKFVGQLHTGNIPCSPTKDESDIENDTSCRLYQEMSTCTSSEVFQSCNHLSNVVLKLDAESFLFPVHSNSGIGWWRTSFRLSEEIYTTCDGGDFHMPLALCLSGNAHCFAWINQLQIARYVANVGPQNVFYIPCGLLYRNEENVLTIMYYTEHESAQVGVRITPYFVDSKTGNWKTHDELQTTDVVGPFATYSFAV</sequence>
<dbReference type="InterPro" id="IPR008979">
    <property type="entry name" value="Galactose-bd-like_sf"/>
</dbReference>
<dbReference type="SUPFAM" id="SSF49785">
    <property type="entry name" value="Galactose-binding domain-like"/>
    <property type="match status" value="2"/>
</dbReference>
<evidence type="ECO:0000256" key="5">
    <source>
        <dbReference type="ARBA" id="ARBA00022801"/>
    </source>
</evidence>
<feature type="domain" description="Glycoside hydrolase 35 catalytic" evidence="9">
    <location>
        <begin position="352"/>
        <end position="445"/>
    </location>
</feature>
<feature type="domain" description="Glycoside hydrolase 35 catalytic" evidence="9">
    <location>
        <begin position="49"/>
        <end position="209"/>
    </location>
</feature>
<comment type="similarity">
    <text evidence="2 8">Belongs to the glycosyl hydrolase 35 family.</text>
</comment>
<name>A0AAV9IHZ5_9RHOD</name>
<keyword evidence="4" id="KW-0732">Signal</keyword>
<dbReference type="Pfam" id="PF13364">
    <property type="entry name" value="BetaGal_ABD2"/>
    <property type="match status" value="1"/>
</dbReference>
<evidence type="ECO:0000313" key="11">
    <source>
        <dbReference type="EMBL" id="KAK4526886.1"/>
    </source>
</evidence>
<dbReference type="PANTHER" id="PTHR23421">
    <property type="entry name" value="BETA-GALACTOSIDASE RELATED"/>
    <property type="match status" value="1"/>
</dbReference>
<dbReference type="Gene3D" id="2.60.120.260">
    <property type="entry name" value="Galactose-binding domain-like"/>
    <property type="match status" value="2"/>
</dbReference>
<keyword evidence="12" id="KW-1185">Reference proteome</keyword>
<gene>
    <name evidence="11" type="ORF">GAYE_SCF29G4804</name>
</gene>
<dbReference type="GO" id="GO:0005975">
    <property type="term" value="P:carbohydrate metabolic process"/>
    <property type="evidence" value="ECO:0007669"/>
    <property type="project" value="InterPro"/>
</dbReference>
<dbReference type="AlphaFoldDB" id="A0AAV9IHZ5"/>
<organism evidence="11 12">
    <name type="scientific">Galdieria yellowstonensis</name>
    <dbReference type="NCBI Taxonomy" id="3028027"/>
    <lineage>
        <taxon>Eukaryota</taxon>
        <taxon>Rhodophyta</taxon>
        <taxon>Bangiophyceae</taxon>
        <taxon>Galdieriales</taxon>
        <taxon>Galdieriaceae</taxon>
        <taxon>Galdieria</taxon>
    </lineage>
</organism>
<evidence type="ECO:0000259" key="10">
    <source>
        <dbReference type="Pfam" id="PF13364"/>
    </source>
</evidence>
<evidence type="ECO:0000256" key="4">
    <source>
        <dbReference type="ARBA" id="ARBA00022729"/>
    </source>
</evidence>
<feature type="domain" description="Beta-galactosidase jelly roll" evidence="10">
    <location>
        <begin position="1049"/>
        <end position="1130"/>
    </location>
</feature>
<keyword evidence="5" id="KW-0378">Hydrolase</keyword>
<dbReference type="InterPro" id="IPR001944">
    <property type="entry name" value="Glycoside_Hdrlase_35"/>
</dbReference>
<dbReference type="Pfam" id="PF01301">
    <property type="entry name" value="Glyco_hydro_35"/>
    <property type="match status" value="2"/>
</dbReference>
<keyword evidence="6" id="KW-0325">Glycoprotein</keyword>
<proteinExistence type="inferred from homology"/>
<comment type="catalytic activity">
    <reaction evidence="1">
        <text>Hydrolysis of terminal non-reducing beta-D-galactose residues in beta-D-galactosides.</text>
        <dbReference type="EC" id="3.2.1.23"/>
    </reaction>
</comment>
<dbReference type="InterPro" id="IPR025300">
    <property type="entry name" value="BetaGal_jelly_roll_dom"/>
</dbReference>
<evidence type="ECO:0000259" key="9">
    <source>
        <dbReference type="Pfam" id="PF01301"/>
    </source>
</evidence>
<dbReference type="GO" id="GO:0004565">
    <property type="term" value="F:beta-galactosidase activity"/>
    <property type="evidence" value="ECO:0007669"/>
    <property type="project" value="UniProtKB-EC"/>
</dbReference>
<dbReference type="EC" id="3.2.1.23" evidence="3"/>
<dbReference type="SUPFAM" id="SSF51445">
    <property type="entry name" value="(Trans)glycosidases"/>
    <property type="match status" value="1"/>
</dbReference>
<dbReference type="EMBL" id="JANCYU010000045">
    <property type="protein sequence ID" value="KAK4526886.1"/>
    <property type="molecule type" value="Genomic_DNA"/>
</dbReference>
<evidence type="ECO:0000256" key="3">
    <source>
        <dbReference type="ARBA" id="ARBA00012756"/>
    </source>
</evidence>
<accession>A0AAV9IHZ5</accession>
<evidence type="ECO:0000256" key="1">
    <source>
        <dbReference type="ARBA" id="ARBA00001412"/>
    </source>
</evidence>
<dbReference type="InterPro" id="IPR031330">
    <property type="entry name" value="Gly_Hdrlase_35_cat"/>
</dbReference>
<dbReference type="Proteomes" id="UP001300502">
    <property type="component" value="Unassembled WGS sequence"/>
</dbReference>
<evidence type="ECO:0000256" key="8">
    <source>
        <dbReference type="RuleBase" id="RU003679"/>
    </source>
</evidence>
<dbReference type="Gene3D" id="3.20.20.80">
    <property type="entry name" value="Glycosidases"/>
    <property type="match status" value="1"/>
</dbReference>
<reference evidence="11 12" key="1">
    <citation type="submission" date="2022-07" db="EMBL/GenBank/DDBJ databases">
        <title>Genome-wide signatures of adaptation to extreme environments.</title>
        <authorList>
            <person name="Cho C.H."/>
            <person name="Yoon H.S."/>
        </authorList>
    </citation>
    <scope>NUCLEOTIDE SEQUENCE [LARGE SCALE GENOMIC DNA]</scope>
    <source>
        <strain evidence="11 12">108.79 E11</strain>
    </source>
</reference>
<protein>
    <recommendedName>
        <fullName evidence="3">beta-galactosidase</fullName>
        <ecNumber evidence="3">3.2.1.23</ecNumber>
    </recommendedName>
</protein>
<dbReference type="InterPro" id="IPR017853">
    <property type="entry name" value="GH"/>
</dbReference>
<evidence type="ECO:0000256" key="6">
    <source>
        <dbReference type="ARBA" id="ARBA00023180"/>
    </source>
</evidence>
<comment type="caution">
    <text evidence="11">The sequence shown here is derived from an EMBL/GenBank/DDBJ whole genome shotgun (WGS) entry which is preliminary data.</text>
</comment>
<evidence type="ECO:0000313" key="12">
    <source>
        <dbReference type="Proteomes" id="UP001300502"/>
    </source>
</evidence>
<evidence type="ECO:0000256" key="7">
    <source>
        <dbReference type="ARBA" id="ARBA00023295"/>
    </source>
</evidence>